<reference evidence="3" key="1">
    <citation type="submission" date="2021-01" db="EMBL/GenBank/DDBJ databases">
        <title>Whole genome shotgun sequence of Actinocatenispora rupis NBRC 107355.</title>
        <authorList>
            <person name="Komaki H."/>
            <person name="Tamura T."/>
        </authorList>
    </citation>
    <scope>NUCLEOTIDE SEQUENCE</scope>
    <source>
        <strain evidence="3">NBRC 107355</strain>
    </source>
</reference>
<organism evidence="3 4">
    <name type="scientific">Actinocatenispora rupis</name>
    <dbReference type="NCBI Taxonomy" id="519421"/>
    <lineage>
        <taxon>Bacteria</taxon>
        <taxon>Bacillati</taxon>
        <taxon>Actinomycetota</taxon>
        <taxon>Actinomycetes</taxon>
        <taxon>Micromonosporales</taxon>
        <taxon>Micromonosporaceae</taxon>
        <taxon>Actinocatenispora</taxon>
    </lineage>
</organism>
<dbReference type="AlphaFoldDB" id="A0A8J3J2Z3"/>
<gene>
    <name evidence="3" type="ORF">Aru02nite_01080</name>
</gene>
<evidence type="ECO:0000256" key="1">
    <source>
        <dbReference type="SAM" id="Phobius"/>
    </source>
</evidence>
<feature type="transmembrane region" description="Helical" evidence="1">
    <location>
        <begin position="30"/>
        <end position="49"/>
    </location>
</feature>
<evidence type="ECO:0000313" key="3">
    <source>
        <dbReference type="EMBL" id="GID09219.1"/>
    </source>
</evidence>
<dbReference type="NCBIfam" id="NF047864">
    <property type="entry name" value="CBU_0592_membra"/>
    <property type="match status" value="1"/>
</dbReference>
<evidence type="ECO:0000259" key="2">
    <source>
        <dbReference type="Pfam" id="PF26604"/>
    </source>
</evidence>
<dbReference type="Pfam" id="PF26604">
    <property type="entry name" value="CBU_0592"/>
    <property type="match status" value="1"/>
</dbReference>
<dbReference type="InterPro" id="IPR058058">
    <property type="entry name" value="CBU_0592-like"/>
</dbReference>
<sequence length="97" mass="10365">MAEILQIVGAVLVLTGFFGTQIGVVDAKSLAYLVVNALGSGVLAVLALLGREWGFLLLEGVWCVVAAVSLVGVLANARRRRPYLWKPPGRQRSPQAH</sequence>
<name>A0A8J3J2Z3_9ACTN</name>
<dbReference type="EMBL" id="BOMB01000001">
    <property type="protein sequence ID" value="GID09219.1"/>
    <property type="molecule type" value="Genomic_DNA"/>
</dbReference>
<protein>
    <recommendedName>
        <fullName evidence="2">CBU-0592-like domain-containing protein</fullName>
    </recommendedName>
</protein>
<keyword evidence="4" id="KW-1185">Reference proteome</keyword>
<keyword evidence="1" id="KW-0812">Transmembrane</keyword>
<comment type="caution">
    <text evidence="3">The sequence shown here is derived from an EMBL/GenBank/DDBJ whole genome shotgun (WGS) entry which is preliminary data.</text>
</comment>
<keyword evidence="1" id="KW-1133">Transmembrane helix</keyword>
<dbReference type="RefSeq" id="WP_203653990.1">
    <property type="nucleotide sequence ID" value="NZ_BAAAZM010000016.1"/>
</dbReference>
<proteinExistence type="predicted"/>
<keyword evidence="1" id="KW-0472">Membrane</keyword>
<feature type="domain" description="CBU-0592-like" evidence="2">
    <location>
        <begin position="3"/>
        <end position="75"/>
    </location>
</feature>
<feature type="transmembrane region" description="Helical" evidence="1">
    <location>
        <begin position="6"/>
        <end position="25"/>
    </location>
</feature>
<dbReference type="Proteomes" id="UP000612808">
    <property type="component" value="Unassembled WGS sequence"/>
</dbReference>
<evidence type="ECO:0000313" key="4">
    <source>
        <dbReference type="Proteomes" id="UP000612808"/>
    </source>
</evidence>
<feature type="transmembrane region" description="Helical" evidence="1">
    <location>
        <begin position="55"/>
        <end position="77"/>
    </location>
</feature>
<accession>A0A8J3J2Z3</accession>